<feature type="compositionally biased region" description="Polar residues" evidence="1">
    <location>
        <begin position="1"/>
        <end position="16"/>
    </location>
</feature>
<evidence type="ECO:0000313" key="2">
    <source>
        <dbReference type="EMBL" id="BDD87389.1"/>
    </source>
</evidence>
<proteinExistence type="predicted"/>
<evidence type="ECO:0000256" key="1">
    <source>
        <dbReference type="SAM" id="MobiDB-lite"/>
    </source>
</evidence>
<feature type="region of interest" description="Disordered" evidence="1">
    <location>
        <begin position="1"/>
        <end position="24"/>
    </location>
</feature>
<evidence type="ECO:0000313" key="3">
    <source>
        <dbReference type="Proteomes" id="UP000830055"/>
    </source>
</evidence>
<protein>
    <recommendedName>
        <fullName evidence="4">Replication initiation factor</fullName>
    </recommendedName>
</protein>
<dbReference type="EMBL" id="AP025516">
    <property type="protein sequence ID" value="BDD87389.1"/>
    <property type="molecule type" value="Genomic_DNA"/>
</dbReference>
<organism evidence="2 3">
    <name type="scientific">Desulfofustis limnaeus</name>
    <dbReference type="NCBI Taxonomy" id="2740163"/>
    <lineage>
        <taxon>Bacteria</taxon>
        <taxon>Pseudomonadati</taxon>
        <taxon>Thermodesulfobacteriota</taxon>
        <taxon>Desulfobulbia</taxon>
        <taxon>Desulfobulbales</taxon>
        <taxon>Desulfocapsaceae</taxon>
        <taxon>Desulfofustis</taxon>
    </lineage>
</organism>
<name>A0ABM7W8T4_9BACT</name>
<keyword evidence="3" id="KW-1185">Reference proteome</keyword>
<dbReference type="Proteomes" id="UP000830055">
    <property type="component" value="Chromosome"/>
</dbReference>
<gene>
    <name evidence="2" type="ORF">DPPLL_17540</name>
</gene>
<dbReference type="RefSeq" id="WP_284154419.1">
    <property type="nucleotide sequence ID" value="NZ_AP025516.1"/>
</dbReference>
<reference evidence="2 3" key="1">
    <citation type="submission" date="2022-01" db="EMBL/GenBank/DDBJ databases">
        <title>Desulfofustis limnae sp. nov., a novel mesophilic sulfate-reducing bacterium isolated from marsh soil.</title>
        <authorList>
            <person name="Watanabe M."/>
            <person name="Takahashi A."/>
            <person name="Kojima H."/>
            <person name="Fukui M."/>
        </authorList>
    </citation>
    <scope>NUCLEOTIDE SEQUENCE [LARGE SCALE GENOMIC DNA]</scope>
    <source>
        <strain evidence="2 3">PPLL</strain>
    </source>
</reference>
<accession>A0ABM7W8T4</accession>
<sequence>MRPTASSTTARKTTPVSAHPQDGLTRGVQLSTGFDRLKFGLYVQFDTERFFDILTDAKTEAQELRSQIPLRLGPDQNYDYNVHLNGRKGGYNFHIARADVDIFISTRKDYLLTPNLWVDIGSSSCWSPGYSEAIHYITKLLRMRDGKIIKNSISEVHLCADCIGLDIEQLPLQYWNHWVTRANRLHAFSDRNRFSGITITQTEGTLNLDTDHHLPEEVETGIRIGEGDIMLRIYDKVLEIKRNGSKQSLFASVWGKASYNDNPVTRVEFQLRKNVLKQFQIKTLEDLTAKRDGLWKYCTHDWARLSQHPIDRKNRHQDRARIHDFWHFIQSVTWGQHHPVRRRKLLPQKDKYQLADMMIGCALNMAAIDGCKHDNIEKITMYLMGEIDTWCRIKAHEINPKTGRSELQEKMKQKINEDRPYGYGEIPGPTDRDSMNGFLTQGKEITVHYA</sequence>
<evidence type="ECO:0008006" key="4">
    <source>
        <dbReference type="Google" id="ProtNLM"/>
    </source>
</evidence>
<feature type="region of interest" description="Disordered" evidence="1">
    <location>
        <begin position="416"/>
        <end position="436"/>
    </location>
</feature>